<reference evidence="3 4" key="1">
    <citation type="submission" date="2019-05" db="EMBL/GenBank/DDBJ databases">
        <authorList>
            <person name="Narsing Rao M.P."/>
            <person name="Li W.J."/>
        </authorList>
    </citation>
    <scope>NUCLEOTIDE SEQUENCE [LARGE SCALE GENOMIC DNA]</scope>
    <source>
        <strain evidence="3 4">SYSU_K30003</strain>
    </source>
</reference>
<keyword evidence="4" id="KW-1185">Reference proteome</keyword>
<protein>
    <submittedName>
        <fullName evidence="3">Carbon-nitrogen hydrolase family protein</fullName>
    </submittedName>
</protein>
<evidence type="ECO:0000256" key="1">
    <source>
        <dbReference type="ARBA" id="ARBA00010613"/>
    </source>
</evidence>
<dbReference type="InterPro" id="IPR036526">
    <property type="entry name" value="C-N_Hydrolase_sf"/>
</dbReference>
<dbReference type="Pfam" id="PF00795">
    <property type="entry name" value="CN_hydrolase"/>
    <property type="match status" value="1"/>
</dbReference>
<dbReference type="PANTHER" id="PTHR23088:SF27">
    <property type="entry name" value="DEAMINATED GLUTATHIONE AMIDASE"/>
    <property type="match status" value="1"/>
</dbReference>
<dbReference type="PROSITE" id="PS50263">
    <property type="entry name" value="CN_HYDROLASE"/>
    <property type="match status" value="1"/>
</dbReference>
<name>A0A5R9GA47_9BACL</name>
<comment type="similarity">
    <text evidence="1">Belongs to the carbon-nitrogen hydrolase superfamily. NIT1/NIT2 family.</text>
</comment>
<dbReference type="EMBL" id="VCIW01000002">
    <property type="protein sequence ID" value="TLS53317.1"/>
    <property type="molecule type" value="Genomic_DNA"/>
</dbReference>
<feature type="domain" description="CN hydrolase" evidence="2">
    <location>
        <begin position="5"/>
        <end position="294"/>
    </location>
</feature>
<dbReference type="RefSeq" id="WP_138192499.1">
    <property type="nucleotide sequence ID" value="NZ_VCIW01000002.1"/>
</dbReference>
<dbReference type="InterPro" id="IPR003010">
    <property type="entry name" value="C-N_Hydrolase"/>
</dbReference>
<accession>A0A5R9GA47</accession>
<organism evidence="3 4">
    <name type="scientific">Paenibacillus antri</name>
    <dbReference type="NCBI Taxonomy" id="2582848"/>
    <lineage>
        <taxon>Bacteria</taxon>
        <taxon>Bacillati</taxon>
        <taxon>Bacillota</taxon>
        <taxon>Bacilli</taxon>
        <taxon>Bacillales</taxon>
        <taxon>Paenibacillaceae</taxon>
        <taxon>Paenibacillus</taxon>
    </lineage>
</organism>
<evidence type="ECO:0000313" key="3">
    <source>
        <dbReference type="EMBL" id="TLS53317.1"/>
    </source>
</evidence>
<keyword evidence="3" id="KW-0378">Hydrolase</keyword>
<dbReference type="OrthoDB" id="9811121at2"/>
<dbReference type="Gene3D" id="3.60.110.10">
    <property type="entry name" value="Carbon-nitrogen hydrolase"/>
    <property type="match status" value="1"/>
</dbReference>
<dbReference type="GO" id="GO:0016787">
    <property type="term" value="F:hydrolase activity"/>
    <property type="evidence" value="ECO:0007669"/>
    <property type="project" value="UniProtKB-KW"/>
</dbReference>
<dbReference type="PANTHER" id="PTHR23088">
    <property type="entry name" value="NITRILASE-RELATED"/>
    <property type="match status" value="1"/>
</dbReference>
<gene>
    <name evidence="3" type="ORF">FE782_03315</name>
</gene>
<dbReference type="CDD" id="cd07197">
    <property type="entry name" value="nitrilase"/>
    <property type="match status" value="1"/>
</dbReference>
<evidence type="ECO:0000313" key="4">
    <source>
        <dbReference type="Proteomes" id="UP000309676"/>
    </source>
</evidence>
<proteinExistence type="inferred from homology"/>
<dbReference type="AlphaFoldDB" id="A0A5R9GA47"/>
<sequence>MANYVTIACVGPRPYRIEADVPPEEALERMIIHWKHHLDNVLPDRPDLIVLPEACDRPDVTAYPLERRLAYYHARGDRFRDFLSDIAKRHRCYIAYPSHTEAEDGSWRNSMQLIDREGLVMGAYIKNYLVPDEFSKTNILYGADAAVFECDFGRVGAAICFDLNFDELRLRYAKENLDLIVFPSMYHGGAMQGYWAYSCRAYFAGAIAGLPCTVVTPLGETAAHSTNYYPFVTARINLDYAVLHIDENGAHFRDIKQKYGPNIKIHDPGYLGCVLMTSETEECTVDDVIAEFGLERMDDYFRRAEAERLRPGRMVSE</sequence>
<dbReference type="Proteomes" id="UP000309676">
    <property type="component" value="Unassembled WGS sequence"/>
</dbReference>
<evidence type="ECO:0000259" key="2">
    <source>
        <dbReference type="PROSITE" id="PS50263"/>
    </source>
</evidence>
<comment type="caution">
    <text evidence="3">The sequence shown here is derived from an EMBL/GenBank/DDBJ whole genome shotgun (WGS) entry which is preliminary data.</text>
</comment>
<dbReference type="SUPFAM" id="SSF56317">
    <property type="entry name" value="Carbon-nitrogen hydrolase"/>
    <property type="match status" value="1"/>
</dbReference>